<comment type="caution">
    <text evidence="1">The sequence shown here is derived from an EMBL/GenBank/DDBJ whole genome shotgun (WGS) entry which is preliminary data.</text>
</comment>
<name>A0A0F9MU19_9ZZZZ</name>
<proteinExistence type="predicted"/>
<sequence>MAKSRAKKKGTRVIPTKTETISFKVTPDQYAMVVKRAEGRGLLLGQWTRGVALRAAEAPINGNYIRIYEPDGATS</sequence>
<organism evidence="1">
    <name type="scientific">marine sediment metagenome</name>
    <dbReference type="NCBI Taxonomy" id="412755"/>
    <lineage>
        <taxon>unclassified sequences</taxon>
        <taxon>metagenomes</taxon>
        <taxon>ecological metagenomes</taxon>
    </lineage>
</organism>
<evidence type="ECO:0000313" key="1">
    <source>
        <dbReference type="EMBL" id="KKM80150.1"/>
    </source>
</evidence>
<reference evidence="1" key="1">
    <citation type="journal article" date="2015" name="Nature">
        <title>Complex archaea that bridge the gap between prokaryotes and eukaryotes.</title>
        <authorList>
            <person name="Spang A."/>
            <person name="Saw J.H."/>
            <person name="Jorgensen S.L."/>
            <person name="Zaremba-Niedzwiedzka K."/>
            <person name="Martijn J."/>
            <person name="Lind A.E."/>
            <person name="van Eijk R."/>
            <person name="Schleper C."/>
            <person name="Guy L."/>
            <person name="Ettema T.J."/>
        </authorList>
    </citation>
    <scope>NUCLEOTIDE SEQUENCE</scope>
</reference>
<dbReference type="AlphaFoldDB" id="A0A0F9MU19"/>
<gene>
    <name evidence="1" type="ORF">LCGC14_1342770</name>
</gene>
<protein>
    <submittedName>
        <fullName evidence="1">Uncharacterized protein</fullName>
    </submittedName>
</protein>
<accession>A0A0F9MU19</accession>
<dbReference type="EMBL" id="LAZR01008225">
    <property type="protein sequence ID" value="KKM80150.1"/>
    <property type="molecule type" value="Genomic_DNA"/>
</dbReference>